<protein>
    <recommendedName>
        <fullName evidence="2">DUF2490 domain-containing protein</fullName>
    </recommendedName>
</protein>
<organism evidence="1">
    <name type="scientific">uncultured Cytophagales bacterium</name>
    <dbReference type="NCBI Taxonomy" id="158755"/>
    <lineage>
        <taxon>Bacteria</taxon>
        <taxon>Pseudomonadati</taxon>
        <taxon>Bacteroidota</taxon>
        <taxon>Sphingobacteriia</taxon>
        <taxon>Sphingobacteriales</taxon>
        <taxon>environmental samples</taxon>
    </lineage>
</organism>
<proteinExistence type="predicted"/>
<dbReference type="Pfam" id="PF10677">
    <property type="entry name" value="DUF2490"/>
    <property type="match status" value="1"/>
</dbReference>
<dbReference type="EMBL" id="CADCTQ010000312">
    <property type="protein sequence ID" value="CAA9281021.1"/>
    <property type="molecule type" value="Genomic_DNA"/>
</dbReference>
<name>A0A6J4JKR5_9SPHI</name>
<reference evidence="1" key="1">
    <citation type="submission" date="2020-02" db="EMBL/GenBank/DDBJ databases">
        <authorList>
            <person name="Meier V. D."/>
        </authorList>
    </citation>
    <scope>NUCLEOTIDE SEQUENCE</scope>
    <source>
        <strain evidence="1">AVDCRST_MAG56</strain>
    </source>
</reference>
<dbReference type="AlphaFoldDB" id="A0A6J4JKR5"/>
<accession>A0A6J4JKR5</accession>
<evidence type="ECO:0008006" key="2">
    <source>
        <dbReference type="Google" id="ProtNLM"/>
    </source>
</evidence>
<evidence type="ECO:0000313" key="1">
    <source>
        <dbReference type="EMBL" id="CAA9281021.1"/>
    </source>
</evidence>
<gene>
    <name evidence="1" type="ORF">AVDCRST_MAG56-3738</name>
</gene>
<dbReference type="SUPFAM" id="SSF56935">
    <property type="entry name" value="Porins"/>
    <property type="match status" value="1"/>
</dbReference>
<dbReference type="InterPro" id="IPR019619">
    <property type="entry name" value="DUF2490"/>
</dbReference>
<sequence length="251" mass="28789">MKGKHFFIFSILLLAAGREVRGQGPPVKATGRESQVWLGYANQTWITPRLGTWLDVGLRWTGVMGEWNTYLVRPGLNYRLSDKVTATAGYALFGQRVPNPDRVPVRLEHRPWQQITWVQNAGKVQVTQRYRAEQRFIHRTAGGELAKGYRFNHRLRYQLSGAVSLRDSTRKALVLTVSDEILMNAGKQVMYNYFDQNRVHASLGYQLTKTLNVQVGYMYAFSQLAAENQFLHGHVWRLSLLHNVKLSTPED</sequence>